<gene>
    <name evidence="2" type="ORF">MNBD_CHLOROFLEXI01-1334</name>
</gene>
<accession>A0A3B0VEY2</accession>
<evidence type="ECO:0000313" key="2">
    <source>
        <dbReference type="EMBL" id="VAW42095.1"/>
    </source>
</evidence>
<feature type="domain" description="AB hydrolase-1" evidence="1">
    <location>
        <begin position="55"/>
        <end position="161"/>
    </location>
</feature>
<evidence type="ECO:0000259" key="1">
    <source>
        <dbReference type="Pfam" id="PF00561"/>
    </source>
</evidence>
<dbReference type="InterPro" id="IPR000073">
    <property type="entry name" value="AB_hydrolase_1"/>
</dbReference>
<dbReference type="AlphaFoldDB" id="A0A3B0VEY2"/>
<dbReference type="InterPro" id="IPR029058">
    <property type="entry name" value="AB_hydrolase_fold"/>
</dbReference>
<dbReference type="EMBL" id="UOEU01000889">
    <property type="protein sequence ID" value="VAW42095.1"/>
    <property type="molecule type" value="Genomic_DNA"/>
</dbReference>
<dbReference type="PANTHER" id="PTHR12277">
    <property type="entry name" value="ALPHA/BETA HYDROLASE DOMAIN-CONTAINING PROTEIN"/>
    <property type="match status" value="1"/>
</dbReference>
<dbReference type="SUPFAM" id="SSF53474">
    <property type="entry name" value="alpha/beta-Hydrolases"/>
    <property type="match status" value="1"/>
</dbReference>
<organism evidence="2">
    <name type="scientific">hydrothermal vent metagenome</name>
    <dbReference type="NCBI Taxonomy" id="652676"/>
    <lineage>
        <taxon>unclassified sequences</taxon>
        <taxon>metagenomes</taxon>
        <taxon>ecological metagenomes</taxon>
    </lineage>
</organism>
<sequence length="266" mass="30165">MNLDNFFFYPDDIDYGGYPHKSGFEYEDVRFKSSDNIILHGWFIPSTSLEEPQGTIIHFHGNAANMTNHWHLVEWIPRTRYNLFTFDYRGFGQSEGTPNLNGVFEDCMAAISFVRFYKPHNSKDIVFLGQSIGGAFSLISAKKAINTKQDIKGIITDSSFASFRSVVNAKMSMLPKVIRGGLVNTLVNEKYSSKGKIDELTMPKLFIHGTDDEVVPYKCGQELFQTAPKPKQFLKINNGKHLSVFNKKSKADMSLVMRFLDSLSCK</sequence>
<name>A0A3B0VEY2_9ZZZZ</name>
<proteinExistence type="predicted"/>
<reference evidence="2" key="1">
    <citation type="submission" date="2018-06" db="EMBL/GenBank/DDBJ databases">
        <authorList>
            <person name="Zhirakovskaya E."/>
        </authorList>
    </citation>
    <scope>NUCLEOTIDE SEQUENCE</scope>
</reference>
<protein>
    <recommendedName>
        <fullName evidence="1">AB hydrolase-1 domain-containing protein</fullName>
    </recommendedName>
</protein>
<dbReference type="PANTHER" id="PTHR12277:SF81">
    <property type="entry name" value="PROTEIN ABHD13"/>
    <property type="match status" value="1"/>
</dbReference>
<dbReference type="Gene3D" id="3.40.50.1820">
    <property type="entry name" value="alpha/beta hydrolase"/>
    <property type="match status" value="1"/>
</dbReference>
<dbReference type="Pfam" id="PF00561">
    <property type="entry name" value="Abhydrolase_1"/>
    <property type="match status" value="1"/>
</dbReference>